<dbReference type="EMBL" id="JACSZI010000002">
    <property type="protein sequence ID" value="MBF9672725.1"/>
    <property type="molecule type" value="Genomic_DNA"/>
</dbReference>
<name>A0AAW4C5V1_9STRE</name>
<accession>A0AAW4C5V1</accession>
<evidence type="ECO:0000313" key="1">
    <source>
        <dbReference type="EMBL" id="MBF9672725.1"/>
    </source>
</evidence>
<comment type="caution">
    <text evidence="1">The sequence shown here is derived from an EMBL/GenBank/DDBJ whole genome shotgun (WGS) entry which is preliminary data.</text>
</comment>
<dbReference type="RefSeq" id="WP_000188013.1">
    <property type="nucleotide sequence ID" value="NZ_JACSZI010000002.1"/>
</dbReference>
<proteinExistence type="predicted"/>
<evidence type="ECO:0008006" key="3">
    <source>
        <dbReference type="Google" id="ProtNLM"/>
    </source>
</evidence>
<gene>
    <name evidence="1" type="ORF">IAI20_00990</name>
</gene>
<dbReference type="Proteomes" id="UP000743672">
    <property type="component" value="Unassembled WGS sequence"/>
</dbReference>
<organism evidence="1 2">
    <name type="scientific">Streptococcus pseudopneumoniae</name>
    <dbReference type="NCBI Taxonomy" id="257758"/>
    <lineage>
        <taxon>Bacteria</taxon>
        <taxon>Bacillati</taxon>
        <taxon>Bacillota</taxon>
        <taxon>Bacilli</taxon>
        <taxon>Lactobacillales</taxon>
        <taxon>Streptococcaceae</taxon>
        <taxon>Streptococcus</taxon>
    </lineage>
</organism>
<sequence length="773" mass="89018">MTPLAIDRSWQSGNERADNLFFWRNFGFDEKDILIENTDGIINGALFEFKNSIADLNAVLVQAIHYLSKLRIKGGIPIPSKIVLVDINKNRASVYDATQYRLEILQNYTNSASKNVNQKTLKDATNPEKVIEFDVFQPNSPKNRELRELFQIDKYQKFEIDFPNILGWANYIYRHDKTTTKSQMFEMLKQPSNSIVENYILPWCGDESDFDTVMDALNDPANRKDLGAFYTPLPYVKEATKLVRQAISSLPKGMDYVILDRCAGTGALEYYLTEEELSHVILNTYEIKEWLVLYNKYIGKVRAIIPPLSMVQANKGNLVTGGDALAQEFLSIPMETDGKHNTLQEVIDDKNVAIIGFENPPYSSELARAQEGNVKSIDKSSHIRKLMSDEFVGDSNHAKDLLNQFVWSFEKYFMRDENDYYILFAPVKYWKSVGLMQKIFIDGFLANRGNFKAQESSVLVALWKNDQDNETESITVTAKEIWRDNKKWGTGKGATVIDVPEDAILKDVKHVTIKKVYKTLGEYYSKKLKTDVLSKIATGYDGKEVPLKSYGKPVYNDNILAVIEASGFGTTPQDIRMTRIAIYHGRGSQVRTNNYAEQTALFVAKQYPQKNWYERDVYYTTADKGDLYTEDTDFLRKATLWTCISQKNHCLSFDGSDGKFYNNEMCLDENSLVRKELVQQEKYGKLDRTDLMLLGVFDELLELAKNTQEYNPKYNYGTYQIELDINTSYKDGNDKKIFNNEKVNTKLKELKTRLAEYYENELESKLFEYELLK</sequence>
<protein>
    <recommendedName>
        <fullName evidence="3">DNA methylase adenine-specific domain-containing protein</fullName>
    </recommendedName>
</protein>
<dbReference type="AlphaFoldDB" id="A0AAW4C5V1"/>
<dbReference type="GeneID" id="45218194"/>
<reference evidence="1" key="1">
    <citation type="journal article" date="2020" name="J. Clin. Microbiol.">
        <title>Streptococcus pseudopneumoniae: Use of whole genome sequences to validate methods used for identification.</title>
        <authorList>
            <person name="Jensen C.S."/>
            <person name="Iversen K.H."/>
            <person name="Dargis R."/>
            <person name="Shewmaker P."/>
            <person name="Rasmussen S."/>
            <person name="Christensen J.J."/>
            <person name="Nielsen X.C."/>
        </authorList>
    </citation>
    <scope>NUCLEOTIDE SEQUENCE</scope>
    <source>
        <strain evidence="1">256-03</strain>
    </source>
</reference>
<evidence type="ECO:0000313" key="2">
    <source>
        <dbReference type="Proteomes" id="UP000743672"/>
    </source>
</evidence>